<dbReference type="InterPro" id="IPR011333">
    <property type="entry name" value="SKP1/BTB/POZ_sf"/>
</dbReference>
<evidence type="ECO:0000256" key="1">
    <source>
        <dbReference type="SAM" id="MobiDB-lite"/>
    </source>
</evidence>
<evidence type="ECO:0000313" key="2">
    <source>
        <dbReference type="EMBL" id="CAD8665020.1"/>
    </source>
</evidence>
<protein>
    <recommendedName>
        <fullName evidence="3">BTB domain-containing protein</fullName>
    </recommendedName>
</protein>
<organism evidence="2">
    <name type="scientific">Chlamydomonas leiostraca</name>
    <dbReference type="NCBI Taxonomy" id="1034604"/>
    <lineage>
        <taxon>Eukaryota</taxon>
        <taxon>Viridiplantae</taxon>
        <taxon>Chlorophyta</taxon>
        <taxon>core chlorophytes</taxon>
        <taxon>Chlorophyceae</taxon>
        <taxon>CS clade</taxon>
        <taxon>Chlamydomonadales</taxon>
        <taxon>Chlamydomonadaceae</taxon>
        <taxon>Chlamydomonas</taxon>
    </lineage>
</organism>
<dbReference type="Gene3D" id="3.30.710.10">
    <property type="entry name" value="Potassium Channel Kv1.1, Chain A"/>
    <property type="match status" value="1"/>
</dbReference>
<feature type="compositionally biased region" description="Low complexity" evidence="1">
    <location>
        <begin position="177"/>
        <end position="196"/>
    </location>
</feature>
<dbReference type="EMBL" id="HBFB01002311">
    <property type="protein sequence ID" value="CAD8665020.1"/>
    <property type="molecule type" value="Transcribed_RNA"/>
</dbReference>
<reference evidence="2" key="1">
    <citation type="submission" date="2021-01" db="EMBL/GenBank/DDBJ databases">
        <authorList>
            <person name="Corre E."/>
            <person name="Pelletier E."/>
            <person name="Niang G."/>
            <person name="Scheremetjew M."/>
            <person name="Finn R."/>
            <person name="Kale V."/>
            <person name="Holt S."/>
            <person name="Cochrane G."/>
            <person name="Meng A."/>
            <person name="Brown T."/>
            <person name="Cohen L."/>
        </authorList>
    </citation>
    <scope>NUCLEOTIDE SEQUENCE</scope>
    <source>
        <strain evidence="2">SAG 11-49</strain>
    </source>
</reference>
<accession>A0A7S0WEV4</accession>
<feature type="compositionally biased region" description="Polar residues" evidence="1">
    <location>
        <begin position="219"/>
        <end position="244"/>
    </location>
</feature>
<gene>
    <name evidence="2" type="ORF">CLEI1391_LOCUS1170</name>
</gene>
<evidence type="ECO:0008006" key="3">
    <source>
        <dbReference type="Google" id="ProtNLM"/>
    </source>
</evidence>
<name>A0A7S0WEV4_9CHLO</name>
<proteinExistence type="predicted"/>
<dbReference type="AlphaFoldDB" id="A0A7S0WEV4"/>
<sequence>MQTSSLPRTSFGSSGGGASYPDMTSWIVLEVICPEVGCDSQVRVSRASTVGSLKAEACSELGVLEASVDLYDFFGGQCYACLEDKLGATVANARLMDRQAVLLKGRGGPPVPQPPLDPTAYALPPDLALLFDDGVAVACHRWTLGMASHLLGDVISHLPEPGSSTAAAAGSSGGTLSGPSSSTALGSSTTTTAPAFTPVPPPTPAHRHIPAHHGHSLSAPGSSFVTAVTGPTTPFGSPGHSSGTCHAPRTRSPPPPPAVTDTAVTGAAVSGGCDGGGGTVITEGMAVLRVPGDDRFTWVLALKLLYPPSQMRRPPVTWSNVERILGLADKWALTSVARVCEDFLLQPGTALSPSPGESGYVWQWLVTADRLRMPRVVKKCIQFIQTAKLSAHDPTSFDRAVATAVAQLSPAITAALVSSLIRAHDELRAQVKA</sequence>
<feature type="region of interest" description="Disordered" evidence="1">
    <location>
        <begin position="163"/>
        <end position="262"/>
    </location>
</feature>
<feature type="compositionally biased region" description="Basic residues" evidence="1">
    <location>
        <begin position="205"/>
        <end position="215"/>
    </location>
</feature>